<evidence type="ECO:0000313" key="1">
    <source>
        <dbReference type="EMBL" id="EDP96858.1"/>
    </source>
</evidence>
<accession>A9DRY0</accession>
<proteinExistence type="predicted"/>
<reference evidence="1 2" key="1">
    <citation type="journal article" date="2011" name="J. Bacteriol.">
        <title>Genome sequence of the algicidal bacterium Kordia algicida OT-1.</title>
        <authorList>
            <person name="Lee H.S."/>
            <person name="Kang S.G."/>
            <person name="Kwon K.K."/>
            <person name="Lee J.H."/>
            <person name="Kim S.J."/>
        </authorList>
    </citation>
    <scope>NUCLEOTIDE SEQUENCE [LARGE SCALE GENOMIC DNA]</scope>
    <source>
        <strain evidence="1 2">OT-1</strain>
    </source>
</reference>
<dbReference type="SUPFAM" id="SSF51126">
    <property type="entry name" value="Pectin lyase-like"/>
    <property type="match status" value="1"/>
</dbReference>
<keyword evidence="2" id="KW-1185">Reference proteome</keyword>
<organism evidence="1 2">
    <name type="scientific">Kordia algicida OT-1</name>
    <dbReference type="NCBI Taxonomy" id="391587"/>
    <lineage>
        <taxon>Bacteria</taxon>
        <taxon>Pseudomonadati</taxon>
        <taxon>Bacteroidota</taxon>
        <taxon>Flavobacteriia</taxon>
        <taxon>Flavobacteriales</taxon>
        <taxon>Flavobacteriaceae</taxon>
        <taxon>Kordia</taxon>
    </lineage>
</organism>
<dbReference type="HOGENOM" id="CLU_565950_0_0_10"/>
<dbReference type="Gene3D" id="2.160.20.10">
    <property type="entry name" value="Single-stranded right-handed beta-helix, Pectin lyase-like"/>
    <property type="match status" value="1"/>
</dbReference>
<dbReference type="InterPro" id="IPR012334">
    <property type="entry name" value="Pectin_lyas_fold"/>
</dbReference>
<protein>
    <recommendedName>
        <fullName evidence="3">Pectate lyase superfamily protein domain-containing protein</fullName>
    </recommendedName>
</protein>
<dbReference type="EMBL" id="ABIB01000003">
    <property type="protein sequence ID" value="EDP96858.1"/>
    <property type="molecule type" value="Genomic_DNA"/>
</dbReference>
<dbReference type="InterPro" id="IPR011050">
    <property type="entry name" value="Pectin_lyase_fold/virulence"/>
</dbReference>
<dbReference type="OrthoDB" id="1454872at2"/>
<comment type="caution">
    <text evidence="1">The sequence shown here is derived from an EMBL/GenBank/DDBJ whole genome shotgun (WGS) entry which is preliminary data.</text>
</comment>
<sequence length="496" mass="55789">MNVVESFEELYNYASPSDKEMVYMRGYLNDEDGGGGFFIFDAKSSLEPFYQSNTPNARNPKSPYASFEAMLKIGYNANYDGMVCKSKTNPNGKWTRQWDRGKLNLRWFGARPSGSDASPAVNAALQYAQFDIAIRQRDGKGKYVNPPKFNPPIHTFNNRAYTRPGKTIFIPSGRYYFHTFISTIYYGVVFEGEGNMGTSAHGTRLLIFHRYNDFNFANPNNPKESILPQNNDKGAFFRYVANGSNNAGGGLKNLTVDVPLLFIPEEEKNNPKYINAYDANIVSLLSTETSCVDKNGYKTDCPAVAKWTAENIVFTLNARAKRAIFMESCQKGSGLRWRIRDTTLINCWFAGASIHGETVFAKQSSGLHVIGGFFASGLGAVNRKDRNLPPERVKPGIFLDDCANTHLTGVDLTHGEIYIHKKSRFINIACRFGKLLIYDGPEKEHIDLQVSKRYVLNPRKLPDYLDRKNAPSGYICFNNAQEIEDDATWLHNSLNS</sequence>
<name>A9DRY0_9FLAO</name>
<dbReference type="RefSeq" id="WP_007095912.1">
    <property type="nucleotide sequence ID" value="NZ_CP142125.1"/>
</dbReference>
<gene>
    <name evidence="1" type="ORF">KAOT1_16883</name>
</gene>
<evidence type="ECO:0000313" key="2">
    <source>
        <dbReference type="Proteomes" id="UP000002945"/>
    </source>
</evidence>
<dbReference type="AlphaFoldDB" id="A9DRY0"/>
<dbReference type="Proteomes" id="UP000002945">
    <property type="component" value="Unassembled WGS sequence"/>
</dbReference>
<evidence type="ECO:0008006" key="3">
    <source>
        <dbReference type="Google" id="ProtNLM"/>
    </source>
</evidence>